<gene>
    <name evidence="2" type="ORF">V9T40_005288</name>
</gene>
<feature type="compositionally biased region" description="Low complexity" evidence="1">
    <location>
        <begin position="58"/>
        <end position="71"/>
    </location>
</feature>
<sequence>MVKIYQRERNHNFFILQRREVPWHKTPRYSSSLSEPPRREQQYSYTYNASTETVKNAPGSSVPTRSYSSSSERVKKSAGSGPGSYNYSTERTSRSAGDGPGSYHSSYSSTSSGRLPHGTTYRHFSYHAHTYHPSIPSIAHKRMHNVTTPVPHNSVRKTVIDNTLDRIYHKPRSHPSYDPMEDFLNERSVTSFDDVTRSIRANTAALLKKVNTPIPRAIRPLSIANQYDHISTPITDRISSDEYIWHLLRPLPGRQSNGIEIGYYPETSVRVPLGKTHLSCLSYAGSHPISKRRQLIAGVGDDYRNVRNDVELLSHYNKMRAAANHPHENGDVNSGTRNADASFKSYTAPTATHTTDKVLTNGTIESTNDDEEKENLVAQPRRKSLKKKPSKDASRDYDDEVESKSLKKKLSKDASRDYDDEVESKSLKKKLSKDASKDYNDEVDSKSLKKKLSKDASRDYDEVEHDRKSLKKKLSKDVSRDFEDENELRAEEARRLAAEQAAEEELARQLEAEKLAEEERLVAEAKRRAQEERLAREREEEEERLAEEARLAEEKREAEARRLAEEERRVVEARRAEEECLAEEARLAEEEREAEQARFLEEERRAEEERLAEEQRQREEQQRLLEEQLIEEYHREQERQAEFERQYAEELQRKTQEKLLVEQKILHDKLLEVQQQQERQEAGEDVEETEEEEDDDVGKKSGSESAVASEEEPAIAENFNQQEITEVQEVHYTKRFTVSSSFTNHDESEDEKSANTDANSEISEVDEKFESDVQNKESEINAEPTVESPEESEEESE</sequence>
<name>A0AAN9Y3W5_9HEMI</name>
<feature type="compositionally biased region" description="Low complexity" evidence="1">
    <location>
        <begin position="102"/>
        <end position="112"/>
    </location>
</feature>
<feature type="compositionally biased region" description="Basic and acidic residues" evidence="1">
    <location>
        <begin position="475"/>
        <end position="497"/>
    </location>
</feature>
<feature type="compositionally biased region" description="Basic and acidic residues" evidence="1">
    <location>
        <begin position="526"/>
        <end position="538"/>
    </location>
</feature>
<organism evidence="2 3">
    <name type="scientific">Parthenolecanium corni</name>
    <dbReference type="NCBI Taxonomy" id="536013"/>
    <lineage>
        <taxon>Eukaryota</taxon>
        <taxon>Metazoa</taxon>
        <taxon>Ecdysozoa</taxon>
        <taxon>Arthropoda</taxon>
        <taxon>Hexapoda</taxon>
        <taxon>Insecta</taxon>
        <taxon>Pterygota</taxon>
        <taxon>Neoptera</taxon>
        <taxon>Paraneoptera</taxon>
        <taxon>Hemiptera</taxon>
        <taxon>Sternorrhyncha</taxon>
        <taxon>Coccoidea</taxon>
        <taxon>Coccidae</taxon>
        <taxon>Parthenolecanium</taxon>
    </lineage>
</organism>
<feature type="compositionally biased region" description="Basic and acidic residues" evidence="1">
    <location>
        <begin position="765"/>
        <end position="779"/>
    </location>
</feature>
<protein>
    <submittedName>
        <fullName evidence="2">Uncharacterized protein</fullName>
    </submittedName>
</protein>
<accession>A0AAN9Y3W5</accession>
<feature type="compositionally biased region" description="Basic and acidic residues" evidence="1">
    <location>
        <begin position="432"/>
        <end position="467"/>
    </location>
</feature>
<feature type="region of interest" description="Disordered" evidence="1">
    <location>
        <begin position="675"/>
        <end position="723"/>
    </location>
</feature>
<evidence type="ECO:0000313" key="3">
    <source>
        <dbReference type="Proteomes" id="UP001367676"/>
    </source>
</evidence>
<keyword evidence="3" id="KW-1185">Reference proteome</keyword>
<proteinExistence type="predicted"/>
<evidence type="ECO:0000313" key="2">
    <source>
        <dbReference type="EMBL" id="KAK7584325.1"/>
    </source>
</evidence>
<feature type="region of interest" description="Disordered" evidence="1">
    <location>
        <begin position="585"/>
        <end position="621"/>
    </location>
</feature>
<dbReference type="EMBL" id="JBBCAQ010000032">
    <property type="protein sequence ID" value="KAK7584325.1"/>
    <property type="molecule type" value="Genomic_DNA"/>
</dbReference>
<reference evidence="2 3" key="1">
    <citation type="submission" date="2024-03" db="EMBL/GenBank/DDBJ databases">
        <title>Adaptation during the transition from Ophiocordyceps entomopathogen to insect associate is accompanied by gene loss and intensified selection.</title>
        <authorList>
            <person name="Ward C.M."/>
            <person name="Onetto C.A."/>
            <person name="Borneman A.R."/>
        </authorList>
    </citation>
    <scope>NUCLEOTIDE SEQUENCE [LARGE SCALE GENOMIC DNA]</scope>
    <source>
        <strain evidence="2">AWRI1</strain>
        <tissue evidence="2">Single Adult Female</tissue>
    </source>
</reference>
<feature type="compositionally biased region" description="Basic and acidic residues" evidence="1">
    <location>
        <begin position="546"/>
        <end position="558"/>
    </location>
</feature>
<feature type="compositionally biased region" description="Basic residues" evidence="1">
    <location>
        <begin position="380"/>
        <end position="389"/>
    </location>
</feature>
<evidence type="ECO:0000256" key="1">
    <source>
        <dbReference type="SAM" id="MobiDB-lite"/>
    </source>
</evidence>
<feature type="compositionally biased region" description="Polar residues" evidence="1">
    <location>
        <begin position="346"/>
        <end position="366"/>
    </location>
</feature>
<feature type="region of interest" description="Disordered" evidence="1">
    <location>
        <begin position="50"/>
        <end position="115"/>
    </location>
</feature>
<feature type="compositionally biased region" description="Acidic residues" evidence="1">
    <location>
        <begin position="683"/>
        <end position="696"/>
    </location>
</feature>
<feature type="region of interest" description="Disordered" evidence="1">
    <location>
        <begin position="739"/>
        <end position="797"/>
    </location>
</feature>
<feature type="region of interest" description="Disordered" evidence="1">
    <location>
        <begin position="526"/>
        <end position="558"/>
    </location>
</feature>
<comment type="caution">
    <text evidence="2">The sequence shown here is derived from an EMBL/GenBank/DDBJ whole genome shotgun (WGS) entry which is preliminary data.</text>
</comment>
<dbReference type="AlphaFoldDB" id="A0AAN9Y3W5"/>
<feature type="region of interest" description="Disordered" evidence="1">
    <location>
        <begin position="346"/>
        <end position="506"/>
    </location>
</feature>
<feature type="compositionally biased region" description="Acidic residues" evidence="1">
    <location>
        <begin position="788"/>
        <end position="797"/>
    </location>
</feature>
<dbReference type="Proteomes" id="UP001367676">
    <property type="component" value="Unassembled WGS sequence"/>
</dbReference>